<dbReference type="PRINTS" id="PR01590">
    <property type="entry name" value="HTHFIS"/>
</dbReference>
<dbReference type="InterPro" id="IPR003593">
    <property type="entry name" value="AAA+_ATPase"/>
</dbReference>
<dbReference type="Pfam" id="PF08448">
    <property type="entry name" value="PAS_4"/>
    <property type="match status" value="1"/>
</dbReference>
<evidence type="ECO:0000256" key="2">
    <source>
        <dbReference type="ARBA" id="ARBA00022840"/>
    </source>
</evidence>
<dbReference type="InterPro" id="IPR025662">
    <property type="entry name" value="Sigma_54_int_dom_ATP-bd_1"/>
</dbReference>
<dbReference type="SUPFAM" id="SSF52540">
    <property type="entry name" value="P-loop containing nucleoside triphosphate hydrolases"/>
    <property type="match status" value="1"/>
</dbReference>
<proteinExistence type="predicted"/>
<feature type="domain" description="PAS" evidence="7">
    <location>
        <begin position="139"/>
        <end position="210"/>
    </location>
</feature>
<evidence type="ECO:0000313" key="10">
    <source>
        <dbReference type="Proteomes" id="UP000525298"/>
    </source>
</evidence>
<dbReference type="RefSeq" id="WP_181551979.1">
    <property type="nucleotide sequence ID" value="NZ_JACDUS010000008.1"/>
</dbReference>
<dbReference type="PANTHER" id="PTHR32071:SF122">
    <property type="entry name" value="SIGMA FACTOR"/>
    <property type="match status" value="1"/>
</dbReference>
<evidence type="ECO:0000256" key="4">
    <source>
        <dbReference type="ARBA" id="ARBA00023125"/>
    </source>
</evidence>
<gene>
    <name evidence="9" type="ORF">HNR65_002686</name>
</gene>
<evidence type="ECO:0000256" key="3">
    <source>
        <dbReference type="ARBA" id="ARBA00023015"/>
    </source>
</evidence>
<feature type="domain" description="PAC" evidence="8">
    <location>
        <begin position="801"/>
        <end position="852"/>
    </location>
</feature>
<dbReference type="PROSITE" id="PS00676">
    <property type="entry name" value="SIGMA54_INTERACT_2"/>
    <property type="match status" value="1"/>
</dbReference>
<dbReference type="PROSITE" id="PS50112">
    <property type="entry name" value="PAS"/>
    <property type="match status" value="3"/>
</dbReference>
<dbReference type="SUPFAM" id="SSF46689">
    <property type="entry name" value="Homeodomain-like"/>
    <property type="match status" value="1"/>
</dbReference>
<dbReference type="Proteomes" id="UP000525298">
    <property type="component" value="Unassembled WGS sequence"/>
</dbReference>
<dbReference type="SMART" id="SM00382">
    <property type="entry name" value="AAA"/>
    <property type="match status" value="1"/>
</dbReference>
<dbReference type="Pfam" id="PF00158">
    <property type="entry name" value="Sigma54_activat"/>
    <property type="match status" value="1"/>
</dbReference>
<evidence type="ECO:0000259" key="6">
    <source>
        <dbReference type="PROSITE" id="PS50045"/>
    </source>
</evidence>
<feature type="domain" description="PAS" evidence="7">
    <location>
        <begin position="609"/>
        <end position="671"/>
    </location>
</feature>
<dbReference type="PANTHER" id="PTHR32071">
    <property type="entry name" value="TRANSCRIPTIONAL REGULATORY PROTEIN"/>
    <property type="match status" value="1"/>
</dbReference>
<dbReference type="InterPro" id="IPR027417">
    <property type="entry name" value="P-loop_NTPase"/>
</dbReference>
<dbReference type="SMART" id="SM00086">
    <property type="entry name" value="PAC"/>
    <property type="match status" value="3"/>
</dbReference>
<keyword evidence="5" id="KW-0804">Transcription</keyword>
<feature type="domain" description="Sigma-54 factor interaction" evidence="6">
    <location>
        <begin position="877"/>
        <end position="1104"/>
    </location>
</feature>
<dbReference type="InterPro" id="IPR018771">
    <property type="entry name" value="PocR_dom"/>
</dbReference>
<keyword evidence="1" id="KW-0547">Nucleotide-binding</keyword>
<dbReference type="Gene3D" id="1.10.8.60">
    <property type="match status" value="1"/>
</dbReference>
<dbReference type="InterPro" id="IPR002078">
    <property type="entry name" value="Sigma_54_int"/>
</dbReference>
<dbReference type="GO" id="GO:0005524">
    <property type="term" value="F:ATP binding"/>
    <property type="evidence" value="ECO:0007669"/>
    <property type="project" value="UniProtKB-KW"/>
</dbReference>
<dbReference type="InterPro" id="IPR025943">
    <property type="entry name" value="Sigma_54_int_dom_ATP-bd_2"/>
</dbReference>
<dbReference type="InterPro" id="IPR013767">
    <property type="entry name" value="PAS_fold"/>
</dbReference>
<evidence type="ECO:0000256" key="5">
    <source>
        <dbReference type="ARBA" id="ARBA00023163"/>
    </source>
</evidence>
<evidence type="ECO:0000259" key="7">
    <source>
        <dbReference type="PROSITE" id="PS50112"/>
    </source>
</evidence>
<protein>
    <submittedName>
        <fullName evidence="9">PAS domain S-box-containing protein</fullName>
    </submittedName>
</protein>
<dbReference type="InterPro" id="IPR025944">
    <property type="entry name" value="Sigma_54_int_dom_CS"/>
</dbReference>
<dbReference type="InterPro" id="IPR035965">
    <property type="entry name" value="PAS-like_dom_sf"/>
</dbReference>
<dbReference type="EMBL" id="JACDUS010000008">
    <property type="protein sequence ID" value="MBA2882344.1"/>
    <property type="molecule type" value="Genomic_DNA"/>
</dbReference>
<comment type="caution">
    <text evidence="9">The sequence shown here is derived from an EMBL/GenBank/DDBJ whole genome shotgun (WGS) entry which is preliminary data.</text>
</comment>
<dbReference type="Pfam" id="PF02954">
    <property type="entry name" value="HTH_8"/>
    <property type="match status" value="1"/>
</dbReference>
<feature type="domain" description="PAS" evidence="7">
    <location>
        <begin position="484"/>
        <end position="552"/>
    </location>
</feature>
<keyword evidence="10" id="KW-1185">Reference proteome</keyword>
<dbReference type="GO" id="GO:0006355">
    <property type="term" value="P:regulation of DNA-templated transcription"/>
    <property type="evidence" value="ECO:0007669"/>
    <property type="project" value="InterPro"/>
</dbReference>
<name>A0A7W0CAT9_9BACT</name>
<accession>A0A7W0CAT9</accession>
<dbReference type="Gene3D" id="3.40.50.300">
    <property type="entry name" value="P-loop containing nucleotide triphosphate hydrolases"/>
    <property type="match status" value="1"/>
</dbReference>
<dbReference type="InterPro" id="IPR000014">
    <property type="entry name" value="PAS"/>
</dbReference>
<dbReference type="InterPro" id="IPR058031">
    <property type="entry name" value="AAA_lid_NorR"/>
</dbReference>
<dbReference type="SUPFAM" id="SSF55785">
    <property type="entry name" value="PYP-like sensor domain (PAS domain)"/>
    <property type="match status" value="5"/>
</dbReference>
<dbReference type="PROSITE" id="PS00675">
    <property type="entry name" value="SIGMA54_INTERACT_1"/>
    <property type="match status" value="1"/>
</dbReference>
<evidence type="ECO:0000259" key="8">
    <source>
        <dbReference type="PROSITE" id="PS50113"/>
    </source>
</evidence>
<dbReference type="Pfam" id="PF10114">
    <property type="entry name" value="PocR"/>
    <property type="match status" value="1"/>
</dbReference>
<dbReference type="PROSITE" id="PS50045">
    <property type="entry name" value="SIGMA54_INTERACT_4"/>
    <property type="match status" value="1"/>
</dbReference>
<dbReference type="InterPro" id="IPR009057">
    <property type="entry name" value="Homeodomain-like_sf"/>
</dbReference>
<dbReference type="PROSITE" id="PS00688">
    <property type="entry name" value="SIGMA54_INTERACT_3"/>
    <property type="match status" value="1"/>
</dbReference>
<dbReference type="Pfam" id="PF08447">
    <property type="entry name" value="PAS_3"/>
    <property type="match status" value="1"/>
</dbReference>
<dbReference type="NCBIfam" id="TIGR00229">
    <property type="entry name" value="sensory_box"/>
    <property type="match status" value="4"/>
</dbReference>
<dbReference type="CDD" id="cd00130">
    <property type="entry name" value="PAS"/>
    <property type="match status" value="4"/>
</dbReference>
<dbReference type="FunFam" id="3.40.50.300:FF:000006">
    <property type="entry name" value="DNA-binding transcriptional regulator NtrC"/>
    <property type="match status" value="1"/>
</dbReference>
<dbReference type="CDD" id="cd00009">
    <property type="entry name" value="AAA"/>
    <property type="match status" value="1"/>
</dbReference>
<dbReference type="AlphaFoldDB" id="A0A7W0CAT9"/>
<dbReference type="Pfam" id="PF00989">
    <property type="entry name" value="PAS"/>
    <property type="match status" value="1"/>
</dbReference>
<sequence length="1176" mass="134950">MTDSEISEEEAREYAESVINTVRESLIVLNQDLRVISANRSFYDAFQVKPEKTVGQFIYDLGNKQWDIPKLRQLLETLLPRKTTLDNYEVEHVFAGIGRRTMLFNAREIQRKSGKDRLILLAIEDITERKRLENLLSESEERYRRLFETANDGMLLLEKAEGKIIHANPAITEMLGYRHDELYGKEVIDIGFPGDIGTIREILQALETDGILTYKDAPVQTKTGQIIYTDIYMVDKARLVQCNIRNITDRKRMEEDLQKIEWMLSSRKKTPLSEDHASRTPYVPPYGDLTQLNTSREILDAVGEETLKNIVGDFLDMLETSVAVYEKNSDYALGIFSSAWCRLMDQASYRLCRTDDLSKALSCGRWLCHESCRETAKQAAETELPVDVACEGGIRLYAVPIFASGEIIGTINVGYGDPPTEINKLSELAKKYSVDVKDLIACSNAYESRPPFIIELAKQRIHSAAHLIGEILERKRAEEALRRSENYYRAIFETSGTAMFIIEEDTTIPLVNSNFEELSGYLKQEVEGKKFWTEFIQSDDLAWMKENHYLRRQNPEAAPRHYEFRFINRRNEKRNILVAVDMIPGTNRSIASCIDITDRKKAEDALRQSENYYRAIFETSGSAMFILEQDTTISHVNSNFEKLSGYSREELEWKKSWTEFVHSDDVEWMKKNHYSRRRDPRAAPLSYEFRFFSRNGELRHGYLTVNIIPNTTQSVVSLIDITERKRAEMALRQSEAKLQTIIEAAEGFISTHDRQLRIEFMSKSLIDKMGRDATGEFCYKALWGFDSPCPWCRSDSVFDGKAGRLEYQNPKTGCWYYTILSPIFNESGRVSTLEALTIDITERKRQEIALAERAAYLDKENIRLKSSMKERFRFGDIIGKSPAMQGVYDMIVKAAATGSNVVIYGETGTGKELVAKAIHENSDRRDAPFVAVNCGAIPDTLIESEFFGYKKGAFTGAEQDKKGFLAMADGGTLFLDEIGEIGHGMQVKLLRVIEGYGYTPVGENTPVYQDIRLIAATHRNLSELVKTGVMREDFFYRIDVIPIHIPPLRERRDDLPLLIEHFRQAYSDQAGFAPLTGEILNAIQNYDWPGNVRELQNVLDRYFTLGLFYIPKSLTEIPQPKPTKNPVELREALARYEKDLILSALEHSKWRRGRAADRLGITRRTLYKKMKRYRID</sequence>
<dbReference type="InterPro" id="IPR000700">
    <property type="entry name" value="PAS-assoc_C"/>
</dbReference>
<evidence type="ECO:0000256" key="1">
    <source>
        <dbReference type="ARBA" id="ARBA00022741"/>
    </source>
</evidence>
<dbReference type="SMART" id="SM00091">
    <property type="entry name" value="PAS"/>
    <property type="match status" value="5"/>
</dbReference>
<dbReference type="InterPro" id="IPR002197">
    <property type="entry name" value="HTH_Fis"/>
</dbReference>
<keyword evidence="3" id="KW-0805">Transcription regulation</keyword>
<dbReference type="Gene3D" id="3.30.450.20">
    <property type="entry name" value="PAS domain"/>
    <property type="match status" value="5"/>
</dbReference>
<dbReference type="Pfam" id="PF25601">
    <property type="entry name" value="AAA_lid_14"/>
    <property type="match status" value="1"/>
</dbReference>
<dbReference type="InterPro" id="IPR013655">
    <property type="entry name" value="PAS_fold_3"/>
</dbReference>
<dbReference type="InterPro" id="IPR013656">
    <property type="entry name" value="PAS_4"/>
</dbReference>
<dbReference type="PROSITE" id="PS50113">
    <property type="entry name" value="PAC"/>
    <property type="match status" value="1"/>
</dbReference>
<evidence type="ECO:0000313" key="9">
    <source>
        <dbReference type="EMBL" id="MBA2882344.1"/>
    </source>
</evidence>
<keyword evidence="2" id="KW-0067">ATP-binding</keyword>
<reference evidence="9 10" key="1">
    <citation type="submission" date="2020-07" db="EMBL/GenBank/DDBJ databases">
        <title>Genomic Encyclopedia of Type Strains, Phase IV (KMG-IV): sequencing the most valuable type-strain genomes for metagenomic binning, comparative biology and taxonomic classification.</title>
        <authorList>
            <person name="Goeker M."/>
        </authorList>
    </citation>
    <scope>NUCLEOTIDE SEQUENCE [LARGE SCALE GENOMIC DNA]</scope>
    <source>
        <strain evidence="9 10">DSM 17721</strain>
    </source>
</reference>
<dbReference type="Gene3D" id="1.10.10.60">
    <property type="entry name" value="Homeodomain-like"/>
    <property type="match status" value="1"/>
</dbReference>
<keyword evidence="4" id="KW-0238">DNA-binding</keyword>
<dbReference type="GO" id="GO:0043565">
    <property type="term" value="F:sequence-specific DNA binding"/>
    <property type="evidence" value="ECO:0007669"/>
    <property type="project" value="InterPro"/>
</dbReference>
<organism evidence="9 10">
    <name type="scientific">Desulfosalsimonas propionicica</name>
    <dbReference type="NCBI Taxonomy" id="332175"/>
    <lineage>
        <taxon>Bacteria</taxon>
        <taxon>Pseudomonadati</taxon>
        <taxon>Thermodesulfobacteriota</taxon>
        <taxon>Desulfobacteria</taxon>
        <taxon>Desulfobacterales</taxon>
        <taxon>Desulfosalsimonadaceae</taxon>
        <taxon>Desulfosalsimonas</taxon>
    </lineage>
</organism>
<dbReference type="Pfam" id="PF13188">
    <property type="entry name" value="PAS_8"/>
    <property type="match status" value="1"/>
</dbReference>
<dbReference type="InterPro" id="IPR001610">
    <property type="entry name" value="PAC"/>
</dbReference>